<dbReference type="Proteomes" id="UP000617041">
    <property type="component" value="Unassembled WGS sequence"/>
</dbReference>
<dbReference type="PANTHER" id="PTHR30204:SF94">
    <property type="entry name" value="HEAVY METAL-DEPENDENT TRANSCRIPTIONAL REGULATOR HI_0293-RELATED"/>
    <property type="match status" value="1"/>
</dbReference>
<organism evidence="7 8">
    <name type="scientific">Ramlibacter algicola</name>
    <dbReference type="NCBI Taxonomy" id="2795217"/>
    <lineage>
        <taxon>Bacteria</taxon>
        <taxon>Pseudomonadati</taxon>
        <taxon>Pseudomonadota</taxon>
        <taxon>Betaproteobacteria</taxon>
        <taxon>Burkholderiales</taxon>
        <taxon>Comamonadaceae</taxon>
        <taxon>Ramlibacter</taxon>
    </lineage>
</organism>
<dbReference type="AlphaFoldDB" id="A0A934UQX3"/>
<gene>
    <name evidence="7" type="ORF">I8E28_08295</name>
</gene>
<name>A0A934UQX3_9BURK</name>
<keyword evidence="4" id="KW-0175">Coiled coil</keyword>
<dbReference type="GO" id="GO:0003677">
    <property type="term" value="F:DNA binding"/>
    <property type="evidence" value="ECO:0007669"/>
    <property type="project" value="UniProtKB-KW"/>
</dbReference>
<dbReference type="Gene3D" id="1.10.1660.10">
    <property type="match status" value="1"/>
</dbReference>
<feature type="domain" description="HTH merR-type" evidence="6">
    <location>
        <begin position="3"/>
        <end position="72"/>
    </location>
</feature>
<keyword evidence="8" id="KW-1185">Reference proteome</keyword>
<keyword evidence="2 7" id="KW-0238">DNA-binding</keyword>
<dbReference type="Pfam" id="PF09278">
    <property type="entry name" value="MerR-DNA-bind"/>
    <property type="match status" value="1"/>
</dbReference>
<evidence type="ECO:0000256" key="3">
    <source>
        <dbReference type="ARBA" id="ARBA00023163"/>
    </source>
</evidence>
<dbReference type="SUPFAM" id="SSF46955">
    <property type="entry name" value="Putative DNA-binding domain"/>
    <property type="match status" value="1"/>
</dbReference>
<accession>A0A934UQX3</accession>
<keyword evidence="1" id="KW-0805">Transcription regulation</keyword>
<dbReference type="GO" id="GO:0003700">
    <property type="term" value="F:DNA-binding transcription factor activity"/>
    <property type="evidence" value="ECO:0007669"/>
    <property type="project" value="InterPro"/>
</dbReference>
<feature type="coiled-coil region" evidence="4">
    <location>
        <begin position="84"/>
        <end position="114"/>
    </location>
</feature>
<reference evidence="7" key="1">
    <citation type="submission" date="2020-12" db="EMBL/GenBank/DDBJ databases">
        <title>Ramlibacter sp. nov., isolated from a freshwater alga, Cryptomonas.</title>
        <authorList>
            <person name="Kim H.M."/>
            <person name="Jeon C.O."/>
        </authorList>
    </citation>
    <scope>NUCLEOTIDE SEQUENCE</scope>
    <source>
        <strain evidence="7">CrO1</strain>
    </source>
</reference>
<evidence type="ECO:0000256" key="1">
    <source>
        <dbReference type="ARBA" id="ARBA00023015"/>
    </source>
</evidence>
<dbReference type="PRINTS" id="PR00040">
    <property type="entry name" value="HTHMERR"/>
</dbReference>
<dbReference type="InterPro" id="IPR015358">
    <property type="entry name" value="Tscrpt_reg_MerR_DNA-bd"/>
</dbReference>
<evidence type="ECO:0000259" key="6">
    <source>
        <dbReference type="PROSITE" id="PS50937"/>
    </source>
</evidence>
<dbReference type="PANTHER" id="PTHR30204">
    <property type="entry name" value="REDOX-CYCLING DRUG-SENSING TRANSCRIPTIONAL ACTIVATOR SOXR"/>
    <property type="match status" value="1"/>
</dbReference>
<dbReference type="RefSeq" id="WP_200787519.1">
    <property type="nucleotide sequence ID" value="NZ_JAEDAO010000001.1"/>
</dbReference>
<dbReference type="InterPro" id="IPR000551">
    <property type="entry name" value="MerR-type_HTH_dom"/>
</dbReference>
<keyword evidence="3" id="KW-0804">Transcription</keyword>
<proteinExistence type="predicted"/>
<dbReference type="SMART" id="SM00422">
    <property type="entry name" value="HTH_MERR"/>
    <property type="match status" value="1"/>
</dbReference>
<comment type="caution">
    <text evidence="7">The sequence shown here is derived from an EMBL/GenBank/DDBJ whole genome shotgun (WGS) entry which is preliminary data.</text>
</comment>
<protein>
    <submittedName>
        <fullName evidence="7">MerR family DNA-binding transcriptional regulator</fullName>
    </submittedName>
</protein>
<dbReference type="InterPro" id="IPR047057">
    <property type="entry name" value="MerR_fam"/>
</dbReference>
<dbReference type="PROSITE" id="PS50937">
    <property type="entry name" value="HTH_MERR_2"/>
    <property type="match status" value="1"/>
</dbReference>
<evidence type="ECO:0000313" key="7">
    <source>
        <dbReference type="EMBL" id="MBK0392590.1"/>
    </source>
</evidence>
<evidence type="ECO:0000256" key="4">
    <source>
        <dbReference type="SAM" id="Coils"/>
    </source>
</evidence>
<evidence type="ECO:0000313" key="8">
    <source>
        <dbReference type="Proteomes" id="UP000617041"/>
    </source>
</evidence>
<sequence length="188" mass="21240">MQRLNIGDAAAAAGVTPKMVRHYESLGLIPEADRTEAGYRLYGDGEIAMLRFIRQSRTLGFSMEQIGQLMAFWRDPTRRSHDVKQVAQRQLQALLEQQRELDQMRASLEKMVTQCRGDEDAHCVILDGLATAAAPATARNPGQERKRALRVTQPRERRSSGRGAAPVLRREHGLEVVHDALHRAWHVR</sequence>
<evidence type="ECO:0000256" key="5">
    <source>
        <dbReference type="SAM" id="MobiDB-lite"/>
    </source>
</evidence>
<dbReference type="PROSITE" id="PS00552">
    <property type="entry name" value="HTH_MERR_1"/>
    <property type="match status" value="1"/>
</dbReference>
<dbReference type="InterPro" id="IPR009061">
    <property type="entry name" value="DNA-bd_dom_put_sf"/>
</dbReference>
<dbReference type="Pfam" id="PF00376">
    <property type="entry name" value="MerR"/>
    <property type="match status" value="1"/>
</dbReference>
<feature type="region of interest" description="Disordered" evidence="5">
    <location>
        <begin position="135"/>
        <end position="165"/>
    </location>
</feature>
<dbReference type="EMBL" id="JAEDAO010000001">
    <property type="protein sequence ID" value="MBK0392590.1"/>
    <property type="molecule type" value="Genomic_DNA"/>
</dbReference>
<evidence type="ECO:0000256" key="2">
    <source>
        <dbReference type="ARBA" id="ARBA00023125"/>
    </source>
</evidence>